<evidence type="ECO:0000313" key="2">
    <source>
        <dbReference type="EMBL" id="CUF97439.1"/>
    </source>
</evidence>
<dbReference type="Proteomes" id="UP000051952">
    <property type="component" value="Unassembled WGS sequence"/>
</dbReference>
<feature type="non-terminal residue" evidence="2">
    <location>
        <position position="423"/>
    </location>
</feature>
<organism evidence="2 3">
    <name type="scientific">Bodo saltans</name>
    <name type="common">Flagellated protozoan</name>
    <dbReference type="NCBI Taxonomy" id="75058"/>
    <lineage>
        <taxon>Eukaryota</taxon>
        <taxon>Discoba</taxon>
        <taxon>Euglenozoa</taxon>
        <taxon>Kinetoplastea</taxon>
        <taxon>Metakinetoplastina</taxon>
        <taxon>Eubodonida</taxon>
        <taxon>Bodonidae</taxon>
        <taxon>Bodo</taxon>
    </lineage>
</organism>
<feature type="region of interest" description="Disordered" evidence="1">
    <location>
        <begin position="105"/>
        <end position="125"/>
    </location>
</feature>
<evidence type="ECO:0000256" key="1">
    <source>
        <dbReference type="SAM" id="MobiDB-lite"/>
    </source>
</evidence>
<dbReference type="VEuPathDB" id="TriTrypDB:BSAL_68320"/>
<gene>
    <name evidence="2" type="ORF">BSAL_68320</name>
</gene>
<feature type="region of interest" description="Disordered" evidence="1">
    <location>
        <begin position="202"/>
        <end position="235"/>
    </location>
</feature>
<evidence type="ECO:0000313" key="3">
    <source>
        <dbReference type="Proteomes" id="UP000051952"/>
    </source>
</evidence>
<keyword evidence="3" id="KW-1185">Reference proteome</keyword>
<name>A0A0S4IXZ4_BODSA</name>
<evidence type="ECO:0008006" key="4">
    <source>
        <dbReference type="Google" id="ProtNLM"/>
    </source>
</evidence>
<proteinExistence type="predicted"/>
<feature type="region of interest" description="Disordered" evidence="1">
    <location>
        <begin position="394"/>
        <end position="423"/>
    </location>
</feature>
<dbReference type="EMBL" id="CYKH01000467">
    <property type="protein sequence ID" value="CUF97439.1"/>
    <property type="molecule type" value="Genomic_DNA"/>
</dbReference>
<protein>
    <recommendedName>
        <fullName evidence="4">C2 NT-type domain-containing protein</fullName>
    </recommendedName>
</protein>
<dbReference type="AlphaFoldDB" id="A0A0S4IXZ4"/>
<sequence>MSKAESRHIGDGAAATTARTTTERLAFSIQLKRLVIDAPTKLPLHHSIYVKWQRGKFFRGKLPPVPCPAQAHPRLHRANGHPQVEVSLPDGHQIQFEVNVHSRAFDDSNGAAPRPHPKASALADRSAAVSMEKKTLDLEIYYLRYEDHTRVELKSRSLIARVSVDLRDWLKDARVGRTSTFLCPFDDNMSVMDGIYVATPVQSSSQRTKTISSEANPPHVSSTRSDASEGDMGDGSSLRLEDIDFPFAPLGVSATVVQDGPRASTTARGGGVRGRGAAAAKLTTPAAESTVLMDAASVLASLGGSQREARSVVEHIMDEGLFRAVTINNPSLLGGCHSQSVGGSASMVVATVYDRMFSDKHGRLGASFHASRGDQSYDAKTPFTYVYAPQQPSGGIAHAAHHNHQHTGRSVPPPPQSSTAGAL</sequence>
<reference evidence="3" key="1">
    <citation type="submission" date="2015-09" db="EMBL/GenBank/DDBJ databases">
        <authorList>
            <consortium name="Pathogen Informatics"/>
        </authorList>
    </citation>
    <scope>NUCLEOTIDE SEQUENCE [LARGE SCALE GENOMIC DNA]</scope>
    <source>
        <strain evidence="3">Lake Konstanz</strain>
    </source>
</reference>
<accession>A0A0S4IXZ4</accession>
<feature type="compositionally biased region" description="Polar residues" evidence="1">
    <location>
        <begin position="202"/>
        <end position="225"/>
    </location>
</feature>